<dbReference type="OrthoDB" id="7348755at2"/>
<feature type="domain" description="Methyltransferase" evidence="1">
    <location>
        <begin position="45"/>
        <end position="140"/>
    </location>
</feature>
<dbReference type="Gene3D" id="3.40.50.150">
    <property type="entry name" value="Vaccinia Virus protein VP39"/>
    <property type="match status" value="1"/>
</dbReference>
<organism evidence="2 3">
    <name type="scientific">Trinickia dabaoshanensis</name>
    <dbReference type="NCBI Taxonomy" id="564714"/>
    <lineage>
        <taxon>Bacteria</taxon>
        <taxon>Pseudomonadati</taxon>
        <taxon>Pseudomonadota</taxon>
        <taxon>Betaproteobacteria</taxon>
        <taxon>Burkholderiales</taxon>
        <taxon>Burkholderiaceae</taxon>
        <taxon>Trinickia</taxon>
    </lineage>
</organism>
<comment type="caution">
    <text evidence="2">The sequence shown here is derived from an EMBL/GenBank/DDBJ whole genome shotgun (WGS) entry which is preliminary data.</text>
</comment>
<evidence type="ECO:0000313" key="3">
    <source>
        <dbReference type="Proteomes" id="UP000235616"/>
    </source>
</evidence>
<accession>A0A2N7VG71</accession>
<dbReference type="CDD" id="cd02440">
    <property type="entry name" value="AdoMet_MTases"/>
    <property type="match status" value="1"/>
</dbReference>
<dbReference type="Pfam" id="PF13649">
    <property type="entry name" value="Methyltransf_25"/>
    <property type="match status" value="1"/>
</dbReference>
<dbReference type="Proteomes" id="UP000235616">
    <property type="component" value="Unassembled WGS sequence"/>
</dbReference>
<sequence length="217" mass="23669">MSTNVPGTEGYAEEAPALIAKWRDVSFENLHRPVLHLVPKSPARVLDLGSGMGRDAAALAAMGHSVVAVEPVDELRVAATSLYPAPNIHWFDDSLPELATITKLAFRFNAVLITAVWMHLDESQRQQGMHVIGKLIEEDGHLIMSLRHGPTPIGRRMFDVSAAETIALAEAHGLALVLNAEAESVQQGNRRSGVTWTWLGFKKARISASPYEQPQVP</sequence>
<dbReference type="RefSeq" id="WP_102648033.1">
    <property type="nucleotide sequence ID" value="NZ_PNYA01000026.1"/>
</dbReference>
<name>A0A2N7VG71_9BURK</name>
<dbReference type="GO" id="GO:0008168">
    <property type="term" value="F:methyltransferase activity"/>
    <property type="evidence" value="ECO:0007669"/>
    <property type="project" value="UniProtKB-KW"/>
</dbReference>
<dbReference type="InterPro" id="IPR029063">
    <property type="entry name" value="SAM-dependent_MTases_sf"/>
</dbReference>
<dbReference type="EMBL" id="PNYA01000026">
    <property type="protein sequence ID" value="PMS16149.1"/>
    <property type="molecule type" value="Genomic_DNA"/>
</dbReference>
<dbReference type="InterPro" id="IPR041698">
    <property type="entry name" value="Methyltransf_25"/>
</dbReference>
<dbReference type="AlphaFoldDB" id="A0A2N7VG71"/>
<gene>
    <name evidence="2" type="ORF">C0Z18_24475</name>
</gene>
<proteinExistence type="predicted"/>
<keyword evidence="3" id="KW-1185">Reference proteome</keyword>
<dbReference type="GO" id="GO:0032259">
    <property type="term" value="P:methylation"/>
    <property type="evidence" value="ECO:0007669"/>
    <property type="project" value="UniProtKB-KW"/>
</dbReference>
<dbReference type="SUPFAM" id="SSF53335">
    <property type="entry name" value="S-adenosyl-L-methionine-dependent methyltransferases"/>
    <property type="match status" value="1"/>
</dbReference>
<reference evidence="2 3" key="1">
    <citation type="submission" date="2018-01" db="EMBL/GenBank/DDBJ databases">
        <title>Whole genome analyses suggest that Burkholderia sensu lato contains two further novel genera in the rhizoxinica-symbiotica group Mycetohabitans gen. nov., and Trinickia gen. nov.: implications for the evolution of diazotrophy and nodulation in the Burkholderiaceae.</title>
        <authorList>
            <person name="Estrada-de los Santos P."/>
            <person name="Palmer M."/>
            <person name="Chavez-Ramirez B."/>
            <person name="Beukes C."/>
            <person name="Steenkamp E.T."/>
            <person name="Hirsch A.M."/>
            <person name="Manyaka P."/>
            <person name="Maluk M."/>
            <person name="Lafos M."/>
            <person name="Crook M."/>
            <person name="Gross E."/>
            <person name="Simon M.F."/>
            <person name="Bueno dos Reis Junior F."/>
            <person name="Poole P.S."/>
            <person name="Venter S.N."/>
            <person name="James E.K."/>
        </authorList>
    </citation>
    <scope>NUCLEOTIDE SEQUENCE [LARGE SCALE GENOMIC DNA]</scope>
    <source>
        <strain evidence="2 3">GIMN1.004</strain>
    </source>
</reference>
<keyword evidence="2" id="KW-0489">Methyltransferase</keyword>
<evidence type="ECO:0000313" key="2">
    <source>
        <dbReference type="EMBL" id="PMS16149.1"/>
    </source>
</evidence>
<evidence type="ECO:0000259" key="1">
    <source>
        <dbReference type="Pfam" id="PF13649"/>
    </source>
</evidence>
<keyword evidence="2" id="KW-0808">Transferase</keyword>
<protein>
    <submittedName>
        <fullName evidence="2">SAM-dependent methyltransferase</fullName>
    </submittedName>
</protein>